<organism evidence="1 2">
    <name type="scientific">Gimesia fumaroli</name>
    <dbReference type="NCBI Taxonomy" id="2527976"/>
    <lineage>
        <taxon>Bacteria</taxon>
        <taxon>Pseudomonadati</taxon>
        <taxon>Planctomycetota</taxon>
        <taxon>Planctomycetia</taxon>
        <taxon>Planctomycetales</taxon>
        <taxon>Planctomycetaceae</taxon>
        <taxon>Gimesia</taxon>
    </lineage>
</organism>
<evidence type="ECO:0000313" key="2">
    <source>
        <dbReference type="Proteomes" id="UP000318313"/>
    </source>
</evidence>
<sequence length="81" mass="8878">MIVKWIFVKGVGRSRGLEKRSVAKRGGMCCQGGGRCWLCGVVRRRVSTRITFLGLVGENRAQTSGLWDGAVCFVPGIHLNQ</sequence>
<dbReference type="EMBL" id="CP037452">
    <property type="protein sequence ID" value="QDV50094.1"/>
    <property type="molecule type" value="Genomic_DNA"/>
</dbReference>
<name>A0A518IAH1_9PLAN</name>
<dbReference type="Proteomes" id="UP000318313">
    <property type="component" value="Chromosome"/>
</dbReference>
<gene>
    <name evidence="1" type="ORF">Enr17x_21300</name>
</gene>
<evidence type="ECO:0000313" key="1">
    <source>
        <dbReference type="EMBL" id="QDV50094.1"/>
    </source>
</evidence>
<protein>
    <submittedName>
        <fullName evidence="1">Uncharacterized protein</fullName>
    </submittedName>
</protein>
<dbReference type="AlphaFoldDB" id="A0A518IAH1"/>
<dbReference type="KEGG" id="gfm:Enr17x_21300"/>
<reference evidence="1 2" key="1">
    <citation type="submission" date="2019-03" db="EMBL/GenBank/DDBJ databases">
        <title>Deep-cultivation of Planctomycetes and their phenomic and genomic characterization uncovers novel biology.</title>
        <authorList>
            <person name="Wiegand S."/>
            <person name="Jogler M."/>
            <person name="Boedeker C."/>
            <person name="Pinto D."/>
            <person name="Vollmers J."/>
            <person name="Rivas-Marin E."/>
            <person name="Kohn T."/>
            <person name="Peeters S.H."/>
            <person name="Heuer A."/>
            <person name="Rast P."/>
            <person name="Oberbeckmann S."/>
            <person name="Bunk B."/>
            <person name="Jeske O."/>
            <person name="Meyerdierks A."/>
            <person name="Storesund J.E."/>
            <person name="Kallscheuer N."/>
            <person name="Luecker S."/>
            <person name="Lage O.M."/>
            <person name="Pohl T."/>
            <person name="Merkel B.J."/>
            <person name="Hornburger P."/>
            <person name="Mueller R.-W."/>
            <person name="Bruemmer F."/>
            <person name="Labrenz M."/>
            <person name="Spormann A.M."/>
            <person name="Op den Camp H."/>
            <person name="Overmann J."/>
            <person name="Amann R."/>
            <person name="Jetten M.S.M."/>
            <person name="Mascher T."/>
            <person name="Medema M.H."/>
            <person name="Devos D.P."/>
            <person name="Kaster A.-K."/>
            <person name="Ovreas L."/>
            <person name="Rohde M."/>
            <person name="Galperin M.Y."/>
            <person name="Jogler C."/>
        </authorList>
    </citation>
    <scope>NUCLEOTIDE SEQUENCE [LARGE SCALE GENOMIC DNA]</scope>
    <source>
        <strain evidence="1 2">Enr17</strain>
    </source>
</reference>
<proteinExistence type="predicted"/>
<keyword evidence="2" id="KW-1185">Reference proteome</keyword>
<accession>A0A518IAH1</accession>